<organism evidence="5 6">
    <name type="scientific">Phytomonospora endophytica</name>
    <dbReference type="NCBI Taxonomy" id="714109"/>
    <lineage>
        <taxon>Bacteria</taxon>
        <taxon>Bacillati</taxon>
        <taxon>Actinomycetota</taxon>
        <taxon>Actinomycetes</taxon>
        <taxon>Micromonosporales</taxon>
        <taxon>Micromonosporaceae</taxon>
        <taxon>Phytomonospora</taxon>
    </lineage>
</organism>
<keyword evidence="3" id="KW-0804">Transcription</keyword>
<gene>
    <name evidence="5" type="ORF">HNR73_006990</name>
</gene>
<dbReference type="Pfam" id="PF00356">
    <property type="entry name" value="LacI"/>
    <property type="match status" value="1"/>
</dbReference>
<evidence type="ECO:0000256" key="1">
    <source>
        <dbReference type="ARBA" id="ARBA00023015"/>
    </source>
</evidence>
<dbReference type="CDD" id="cd01392">
    <property type="entry name" value="HTH_LacI"/>
    <property type="match status" value="1"/>
</dbReference>
<dbReference type="AlphaFoldDB" id="A0A841G308"/>
<dbReference type="InterPro" id="IPR046335">
    <property type="entry name" value="LacI/GalR-like_sensor"/>
</dbReference>
<name>A0A841G308_9ACTN</name>
<dbReference type="PROSITE" id="PS50932">
    <property type="entry name" value="HTH_LACI_2"/>
    <property type="match status" value="1"/>
</dbReference>
<dbReference type="GO" id="GO:0003700">
    <property type="term" value="F:DNA-binding transcription factor activity"/>
    <property type="evidence" value="ECO:0007669"/>
    <property type="project" value="TreeGrafter"/>
</dbReference>
<dbReference type="PANTHER" id="PTHR30146">
    <property type="entry name" value="LACI-RELATED TRANSCRIPTIONAL REPRESSOR"/>
    <property type="match status" value="1"/>
</dbReference>
<feature type="domain" description="HTH lacI-type" evidence="4">
    <location>
        <begin position="3"/>
        <end position="58"/>
    </location>
</feature>
<dbReference type="SUPFAM" id="SSF53822">
    <property type="entry name" value="Periplasmic binding protein-like I"/>
    <property type="match status" value="1"/>
</dbReference>
<evidence type="ECO:0000313" key="6">
    <source>
        <dbReference type="Proteomes" id="UP000548476"/>
    </source>
</evidence>
<evidence type="ECO:0000256" key="3">
    <source>
        <dbReference type="ARBA" id="ARBA00023163"/>
    </source>
</evidence>
<dbReference type="CDD" id="cd06279">
    <property type="entry name" value="PBP1_LacI-like"/>
    <property type="match status" value="1"/>
</dbReference>
<dbReference type="SUPFAM" id="SSF47413">
    <property type="entry name" value="lambda repressor-like DNA-binding domains"/>
    <property type="match status" value="1"/>
</dbReference>
<proteinExistence type="predicted"/>
<protein>
    <submittedName>
        <fullName evidence="5">DNA-binding LacI/PurR family transcriptional regulator</fullName>
    </submittedName>
</protein>
<dbReference type="InterPro" id="IPR028082">
    <property type="entry name" value="Peripla_BP_I"/>
</dbReference>
<dbReference type="Pfam" id="PF13377">
    <property type="entry name" value="Peripla_BP_3"/>
    <property type="match status" value="1"/>
</dbReference>
<dbReference type="GO" id="GO:0000976">
    <property type="term" value="F:transcription cis-regulatory region binding"/>
    <property type="evidence" value="ECO:0007669"/>
    <property type="project" value="TreeGrafter"/>
</dbReference>
<dbReference type="SMART" id="SM00354">
    <property type="entry name" value="HTH_LACI"/>
    <property type="match status" value="1"/>
</dbReference>
<evidence type="ECO:0000256" key="2">
    <source>
        <dbReference type="ARBA" id="ARBA00023125"/>
    </source>
</evidence>
<comment type="caution">
    <text evidence="5">The sequence shown here is derived from an EMBL/GenBank/DDBJ whole genome shotgun (WGS) entry which is preliminary data.</text>
</comment>
<evidence type="ECO:0000259" key="4">
    <source>
        <dbReference type="PROSITE" id="PS50932"/>
    </source>
</evidence>
<dbReference type="EMBL" id="JACHGT010000020">
    <property type="protein sequence ID" value="MBB6039099.1"/>
    <property type="molecule type" value="Genomic_DNA"/>
</dbReference>
<accession>A0A841G308</accession>
<reference evidence="5 6" key="1">
    <citation type="submission" date="2020-08" db="EMBL/GenBank/DDBJ databases">
        <title>Genomic Encyclopedia of Type Strains, Phase IV (KMG-IV): sequencing the most valuable type-strain genomes for metagenomic binning, comparative biology and taxonomic classification.</title>
        <authorList>
            <person name="Goeker M."/>
        </authorList>
    </citation>
    <scope>NUCLEOTIDE SEQUENCE [LARGE SCALE GENOMIC DNA]</scope>
    <source>
        <strain evidence="5 6">YIM 65646</strain>
    </source>
</reference>
<sequence>MRPTLQTVADAVGVSRSTVSNAYGRPDQLSPELRARILATAKELGYAGPDATARSLRRGRAGAVGVLFTTTLSYAFVDPFAVLFLRGLAEAVERNGTGLLLVPLSTEDEAASVAAVQNAVVDGFCVYCVPEWHGSLEALRSRGLPVVTTEYRDDVPAGELQVGVDERAATRAAARHLLGLGHRRIALLTNDMAPKGETGPLDLAGPGDFRYFVERERVSGVAEVFAEVGVGWDDLIVVNAAANSRASGAQAAAHALDRADRPTAIVACTDLLALGAMDALAARGLTPGRDVSVTGFDDIPEAAPAGLTTVRQPAVSKGTLAGELLLDPPEDPAERRLLLPTELIVRASTGPATMRR</sequence>
<dbReference type="RefSeq" id="WP_184792193.1">
    <property type="nucleotide sequence ID" value="NZ_BONT01000026.1"/>
</dbReference>
<keyword evidence="6" id="KW-1185">Reference proteome</keyword>
<dbReference type="InterPro" id="IPR000843">
    <property type="entry name" value="HTH_LacI"/>
</dbReference>
<evidence type="ECO:0000313" key="5">
    <source>
        <dbReference type="EMBL" id="MBB6039099.1"/>
    </source>
</evidence>
<dbReference type="Gene3D" id="1.10.260.40">
    <property type="entry name" value="lambda repressor-like DNA-binding domains"/>
    <property type="match status" value="1"/>
</dbReference>
<dbReference type="Proteomes" id="UP000548476">
    <property type="component" value="Unassembled WGS sequence"/>
</dbReference>
<keyword evidence="2 5" id="KW-0238">DNA-binding</keyword>
<dbReference type="PANTHER" id="PTHR30146:SF138">
    <property type="entry name" value="TRANSCRIPTIONAL REGULATORY PROTEIN"/>
    <property type="match status" value="1"/>
</dbReference>
<keyword evidence="1" id="KW-0805">Transcription regulation</keyword>
<dbReference type="InterPro" id="IPR010982">
    <property type="entry name" value="Lambda_DNA-bd_dom_sf"/>
</dbReference>
<dbReference type="Gene3D" id="3.40.50.2300">
    <property type="match status" value="2"/>
</dbReference>